<dbReference type="Proteomes" id="UP001058290">
    <property type="component" value="Chromosome"/>
</dbReference>
<evidence type="ECO:0000313" key="1">
    <source>
        <dbReference type="EMBL" id="UXC19130.1"/>
    </source>
</evidence>
<accession>A0ABY6A291</accession>
<protein>
    <submittedName>
        <fullName evidence="1">Uncharacterized protein</fullName>
    </submittedName>
</protein>
<organism evidence="1 2">
    <name type="scientific">Comamonas squillarum</name>
    <dbReference type="NCBI Taxonomy" id="2977320"/>
    <lineage>
        <taxon>Bacteria</taxon>
        <taxon>Pseudomonadati</taxon>
        <taxon>Pseudomonadota</taxon>
        <taxon>Betaproteobacteria</taxon>
        <taxon>Burkholderiales</taxon>
        <taxon>Comamonadaceae</taxon>
        <taxon>Comamonas</taxon>
    </lineage>
</organism>
<evidence type="ECO:0000313" key="2">
    <source>
        <dbReference type="Proteomes" id="UP001058290"/>
    </source>
</evidence>
<gene>
    <name evidence="1" type="ORF">N4T19_03115</name>
</gene>
<reference evidence="1" key="1">
    <citation type="submission" date="2022-09" db="EMBL/GenBank/DDBJ databases">
        <title>Bacterial diversity in gut of crayfish and pufferfish.</title>
        <authorList>
            <person name="Huang Y."/>
        </authorList>
    </citation>
    <scope>NUCLEOTIDE SEQUENCE</scope>
    <source>
        <strain evidence="1">PR12</strain>
    </source>
</reference>
<dbReference type="EMBL" id="CP104377">
    <property type="protein sequence ID" value="UXC19130.1"/>
    <property type="molecule type" value="Genomic_DNA"/>
</dbReference>
<sequence>MNEKDVCLASLQRHVPHTFEAMQHLVMAMDDYVKSIGKKTIFGKDKAPAAYEKYLQHLQRTCLALQRDGQVSPSASSEEIILKLQSVIALFKRAFPNWPNAYMYFEWSTTEDKSNTAGLITLLVG</sequence>
<name>A0ABY6A291_9BURK</name>
<keyword evidence="2" id="KW-1185">Reference proteome</keyword>
<proteinExistence type="predicted"/>
<dbReference type="RefSeq" id="WP_260719435.1">
    <property type="nucleotide sequence ID" value="NZ_CP104377.1"/>
</dbReference>